<dbReference type="Gene3D" id="2.40.50.840">
    <property type="match status" value="1"/>
</dbReference>
<dbReference type="NCBIfam" id="NF006103">
    <property type="entry name" value="PRK08257.1-1"/>
    <property type="match status" value="1"/>
</dbReference>
<organism evidence="5 6">
    <name type="scientific">Mycobacterium malmoense</name>
    <dbReference type="NCBI Taxonomy" id="1780"/>
    <lineage>
        <taxon>Bacteria</taxon>
        <taxon>Bacillati</taxon>
        <taxon>Actinomycetota</taxon>
        <taxon>Actinomycetes</taxon>
        <taxon>Mycobacteriales</taxon>
        <taxon>Mycobacteriaceae</taxon>
        <taxon>Mycobacterium</taxon>
    </lineage>
</organism>
<name>A0ABX3SVN7_MYCMA</name>
<dbReference type="Proteomes" id="UP000243140">
    <property type="component" value="Unassembled WGS sequence"/>
</dbReference>
<dbReference type="PANTHER" id="PTHR18919">
    <property type="entry name" value="ACETYL-COA C-ACYLTRANSFERASE"/>
    <property type="match status" value="1"/>
</dbReference>
<gene>
    <name evidence="5" type="ORF">BST29_03550</name>
</gene>
<comment type="similarity">
    <text evidence="1">Belongs to the thiolase-like superfamily. Thiolase family.</text>
</comment>
<keyword evidence="3" id="KW-0012">Acyltransferase</keyword>
<dbReference type="PANTHER" id="PTHR18919:SF139">
    <property type="entry name" value="THIOLASE-LIKE PROTEIN TYPE 1 ADDITIONAL C-TERMINAL DOMAIN-CONTAINING PROTEIN"/>
    <property type="match status" value="1"/>
</dbReference>
<evidence type="ECO:0000313" key="6">
    <source>
        <dbReference type="Proteomes" id="UP000243140"/>
    </source>
</evidence>
<protein>
    <submittedName>
        <fullName evidence="5">Acetyl-CoA acetyltransferase</fullName>
    </submittedName>
</protein>
<evidence type="ECO:0000256" key="3">
    <source>
        <dbReference type="ARBA" id="ARBA00023315"/>
    </source>
</evidence>
<dbReference type="EMBL" id="MVHV01000003">
    <property type="protein sequence ID" value="ORA84661.1"/>
    <property type="molecule type" value="Genomic_DNA"/>
</dbReference>
<keyword evidence="6" id="KW-1185">Reference proteome</keyword>
<feature type="domain" description="Thiolase-like protein type 1 additional C-terminal" evidence="4">
    <location>
        <begin position="410"/>
        <end position="490"/>
    </location>
</feature>
<dbReference type="SUPFAM" id="SSF53901">
    <property type="entry name" value="Thiolase-like"/>
    <property type="match status" value="2"/>
</dbReference>
<evidence type="ECO:0000256" key="1">
    <source>
        <dbReference type="ARBA" id="ARBA00010982"/>
    </source>
</evidence>
<evidence type="ECO:0000313" key="5">
    <source>
        <dbReference type="EMBL" id="ORA84661.1"/>
    </source>
</evidence>
<comment type="caution">
    <text evidence="5">The sequence shown here is derived from an EMBL/GenBank/DDBJ whole genome shotgun (WGS) entry which is preliminary data.</text>
</comment>
<keyword evidence="2" id="KW-0808">Transferase</keyword>
<dbReference type="CDD" id="cd00829">
    <property type="entry name" value="SCP-x_thiolase"/>
    <property type="match status" value="1"/>
</dbReference>
<evidence type="ECO:0000256" key="2">
    <source>
        <dbReference type="ARBA" id="ARBA00022679"/>
    </source>
</evidence>
<accession>A0ABX3SVN7</accession>
<proteinExistence type="inferred from homology"/>
<evidence type="ECO:0000259" key="4">
    <source>
        <dbReference type="Pfam" id="PF18313"/>
    </source>
</evidence>
<dbReference type="Gene3D" id="3.40.47.10">
    <property type="match status" value="1"/>
</dbReference>
<sequence>MTVDPRTPVLIGYGQVNHRDEIDPAARSVEPVDLMAAAARQAADSRVIGAVDSIRVVNVLSAHYRDPGLLLGERIGAAGFTTLYSPVGGNVPQSLVNQACLDIQRGRAGVVLLAGAETWRTRRGLKAKGGRLEWTVQDESVPMAKVSGDDVPMAGEAEIRIGLDRPAYVYPLFEQALRIANGESTEDHLKRIGELWARFNAVAVDNPHAWIRTPVTAEEIRRPGPRNRMISWPYTKLMNSNNMVDQGAALILTSVERAKRLQVPAERWVYPHAGTDAHDTPAIAERDELHRSPAIRIAGARALKLAGIDDVGAIDYVDLYSCFPSAVQVAAAELGLSVDDPARPLTVTGGLTFAGGPWSNYVMHSIATMAELLVANPGRRALITANGGYLTKHSFGVYGTEPPAEFRWEDVQPAVDREPTRDGLVEWEGVGTVEAWTTPFNRAGQPERAFLAVRTPDGSRTLAVIADAAAAAVTVREDIGGAKVAVAADGSAALQ</sequence>
<dbReference type="Pfam" id="PF18313">
    <property type="entry name" value="TLP1_add_C"/>
    <property type="match status" value="1"/>
</dbReference>
<dbReference type="InterPro" id="IPR040771">
    <property type="entry name" value="TLP1_add_C"/>
</dbReference>
<dbReference type="RefSeq" id="WP_083009590.1">
    <property type="nucleotide sequence ID" value="NZ_CP060015.1"/>
</dbReference>
<reference evidence="5 6" key="1">
    <citation type="submission" date="2017-02" db="EMBL/GenBank/DDBJ databases">
        <title>The new phylogeny of genus Mycobacterium.</title>
        <authorList>
            <person name="Tortoli E."/>
            <person name="Trovato A."/>
            <person name="Cirillo D.M."/>
        </authorList>
    </citation>
    <scope>NUCLEOTIDE SEQUENCE [LARGE SCALE GENOMIC DNA]</scope>
    <source>
        <strain evidence="5 6">IP1130001</strain>
    </source>
</reference>
<dbReference type="InterPro" id="IPR016039">
    <property type="entry name" value="Thiolase-like"/>
</dbReference>